<comment type="subcellular location">
    <subcellularLocation>
        <location evidence="1">Membrane</location>
        <topology evidence="1">Multi-pass membrane protein</topology>
    </subcellularLocation>
</comment>
<dbReference type="EMBL" id="JANTEZ010000002">
    <property type="protein sequence ID" value="MCS5714251.1"/>
    <property type="molecule type" value="Genomic_DNA"/>
</dbReference>
<evidence type="ECO:0000256" key="4">
    <source>
        <dbReference type="ARBA" id="ARBA00022989"/>
    </source>
</evidence>
<feature type="compositionally biased region" description="Gly residues" evidence="6">
    <location>
        <begin position="293"/>
        <end position="302"/>
    </location>
</feature>
<feature type="transmembrane region" description="Helical" evidence="7">
    <location>
        <begin position="33"/>
        <end position="53"/>
    </location>
</feature>
<feature type="transmembrane region" description="Helical" evidence="7">
    <location>
        <begin position="210"/>
        <end position="230"/>
    </location>
</feature>
<accession>A0ABT2GDE4</accession>
<dbReference type="InterPro" id="IPR000620">
    <property type="entry name" value="EamA_dom"/>
</dbReference>
<dbReference type="PANTHER" id="PTHR32322">
    <property type="entry name" value="INNER MEMBRANE TRANSPORTER"/>
    <property type="match status" value="1"/>
</dbReference>
<feature type="transmembrane region" description="Helical" evidence="7">
    <location>
        <begin position="114"/>
        <end position="132"/>
    </location>
</feature>
<dbReference type="SUPFAM" id="SSF103481">
    <property type="entry name" value="Multidrug resistance efflux transporter EmrE"/>
    <property type="match status" value="2"/>
</dbReference>
<feature type="transmembrane region" description="Helical" evidence="7">
    <location>
        <begin position="7"/>
        <end position="27"/>
    </location>
</feature>
<comment type="similarity">
    <text evidence="2">Belongs to the EamA transporter family.</text>
</comment>
<keyword evidence="10" id="KW-1185">Reference proteome</keyword>
<evidence type="ECO:0000256" key="5">
    <source>
        <dbReference type="ARBA" id="ARBA00023136"/>
    </source>
</evidence>
<evidence type="ECO:0000256" key="7">
    <source>
        <dbReference type="SAM" id="Phobius"/>
    </source>
</evidence>
<gene>
    <name evidence="9" type="ORF">NVV95_06750</name>
</gene>
<feature type="transmembrane region" description="Helical" evidence="7">
    <location>
        <begin position="86"/>
        <end position="107"/>
    </location>
</feature>
<evidence type="ECO:0000256" key="1">
    <source>
        <dbReference type="ARBA" id="ARBA00004141"/>
    </source>
</evidence>
<keyword evidence="3 7" id="KW-0812">Transmembrane</keyword>
<dbReference type="PANTHER" id="PTHR32322:SF9">
    <property type="entry name" value="AMINO-ACID METABOLITE EFFLUX PUMP-RELATED"/>
    <property type="match status" value="1"/>
</dbReference>
<evidence type="ECO:0000313" key="9">
    <source>
        <dbReference type="EMBL" id="MCS5714251.1"/>
    </source>
</evidence>
<name>A0ABT2GDE4_9MICO</name>
<feature type="compositionally biased region" description="Low complexity" evidence="6">
    <location>
        <begin position="303"/>
        <end position="316"/>
    </location>
</feature>
<sequence>MPLRDRLLAALVAVLWGVNFVAIHFSLEHFPPFFLVALRFLVLAIPTVLFVKWPGVRVRWLLGYGLGFGILQFAFLYAGMSAGMPPGLASLVLQASAPFTVVLAALWLRERLTVVQGVGILIAVAGLGVIAAERAGVSALLPVVLTLFGALGWAFGNICSRQAKPVSPLGLTMWMSVVPPVPLLILSLLVEGPARIGGSLATAFTPSALPALIGLAYTVLLGTVVGSGIWVTLMKRNPSSRVAPFSMLVPVAGFTSAWLILGEVPNVGDLVGGAIVIAGVLIATVPWRGRGGRPPLGAGRGPAGISRRTGGAAGSRRASRPPQPLRR</sequence>
<evidence type="ECO:0000313" key="10">
    <source>
        <dbReference type="Proteomes" id="UP001165580"/>
    </source>
</evidence>
<evidence type="ECO:0000259" key="8">
    <source>
        <dbReference type="Pfam" id="PF00892"/>
    </source>
</evidence>
<keyword evidence="4 7" id="KW-1133">Transmembrane helix</keyword>
<comment type="caution">
    <text evidence="9">The sequence shown here is derived from an EMBL/GenBank/DDBJ whole genome shotgun (WGS) entry which is preliminary data.</text>
</comment>
<feature type="transmembrane region" description="Helical" evidence="7">
    <location>
        <begin position="267"/>
        <end position="287"/>
    </location>
</feature>
<feature type="domain" description="EamA" evidence="8">
    <location>
        <begin position="143"/>
        <end position="283"/>
    </location>
</feature>
<feature type="region of interest" description="Disordered" evidence="6">
    <location>
        <begin position="293"/>
        <end position="327"/>
    </location>
</feature>
<keyword evidence="5 7" id="KW-0472">Membrane</keyword>
<organism evidence="9 10">
    <name type="scientific">Herbiconiux gentiana</name>
    <dbReference type="NCBI Taxonomy" id="2970912"/>
    <lineage>
        <taxon>Bacteria</taxon>
        <taxon>Bacillati</taxon>
        <taxon>Actinomycetota</taxon>
        <taxon>Actinomycetes</taxon>
        <taxon>Micrococcales</taxon>
        <taxon>Microbacteriaceae</taxon>
        <taxon>Herbiconiux</taxon>
    </lineage>
</organism>
<dbReference type="InterPro" id="IPR050638">
    <property type="entry name" value="AA-Vitamin_Transporters"/>
</dbReference>
<feature type="transmembrane region" description="Helical" evidence="7">
    <location>
        <begin position="242"/>
        <end position="261"/>
    </location>
</feature>
<reference evidence="9" key="1">
    <citation type="submission" date="2022-08" db="EMBL/GenBank/DDBJ databases">
        <authorList>
            <person name="Deng Y."/>
            <person name="Han X.-F."/>
            <person name="Zhang Y.-Q."/>
        </authorList>
    </citation>
    <scope>NUCLEOTIDE SEQUENCE</scope>
    <source>
        <strain evidence="9">CPCC 205716</strain>
    </source>
</reference>
<proteinExistence type="inferred from homology"/>
<feature type="transmembrane region" description="Helical" evidence="7">
    <location>
        <begin position="60"/>
        <end position="80"/>
    </location>
</feature>
<dbReference type="RefSeq" id="WP_259485773.1">
    <property type="nucleotide sequence ID" value="NZ_JANTEZ010000002.1"/>
</dbReference>
<evidence type="ECO:0000256" key="3">
    <source>
        <dbReference type="ARBA" id="ARBA00022692"/>
    </source>
</evidence>
<dbReference type="InterPro" id="IPR037185">
    <property type="entry name" value="EmrE-like"/>
</dbReference>
<feature type="transmembrane region" description="Helical" evidence="7">
    <location>
        <begin position="171"/>
        <end position="190"/>
    </location>
</feature>
<evidence type="ECO:0000256" key="2">
    <source>
        <dbReference type="ARBA" id="ARBA00007362"/>
    </source>
</evidence>
<dbReference type="Proteomes" id="UP001165580">
    <property type="component" value="Unassembled WGS sequence"/>
</dbReference>
<evidence type="ECO:0000256" key="6">
    <source>
        <dbReference type="SAM" id="MobiDB-lite"/>
    </source>
</evidence>
<feature type="domain" description="EamA" evidence="8">
    <location>
        <begin position="7"/>
        <end position="130"/>
    </location>
</feature>
<protein>
    <submittedName>
        <fullName evidence="9">EamA family transporter</fullName>
    </submittedName>
</protein>
<feature type="transmembrane region" description="Helical" evidence="7">
    <location>
        <begin position="138"/>
        <end position="159"/>
    </location>
</feature>
<dbReference type="Pfam" id="PF00892">
    <property type="entry name" value="EamA"/>
    <property type="match status" value="2"/>
</dbReference>